<evidence type="ECO:0000256" key="1">
    <source>
        <dbReference type="ARBA" id="ARBA00004651"/>
    </source>
</evidence>
<feature type="transmembrane region" description="Helical" evidence="7">
    <location>
        <begin position="255"/>
        <end position="275"/>
    </location>
</feature>
<evidence type="ECO:0000256" key="6">
    <source>
        <dbReference type="ARBA" id="ARBA00023136"/>
    </source>
</evidence>
<reference evidence="9 10" key="1">
    <citation type="submission" date="2021-06" db="EMBL/GenBank/DDBJ databases">
        <title>Faecalicatena sp. nov. isolated from porcine feces.</title>
        <authorList>
            <person name="Oh B.S."/>
            <person name="Lee J.H."/>
        </authorList>
    </citation>
    <scope>NUCLEOTIDE SEQUENCE [LARGE SCALE GENOMIC DNA]</scope>
    <source>
        <strain evidence="9 10">AGMB00832</strain>
    </source>
</reference>
<feature type="transmembrane region" description="Helical" evidence="7">
    <location>
        <begin position="139"/>
        <end position="157"/>
    </location>
</feature>
<dbReference type="PANTHER" id="PTHR32322:SF18">
    <property type="entry name" value="S-ADENOSYLMETHIONINE_S-ADENOSYLHOMOCYSTEINE TRANSPORTER"/>
    <property type="match status" value="1"/>
</dbReference>
<dbReference type="InterPro" id="IPR000620">
    <property type="entry name" value="EamA_dom"/>
</dbReference>
<evidence type="ECO:0000256" key="3">
    <source>
        <dbReference type="ARBA" id="ARBA00022475"/>
    </source>
</evidence>
<accession>A0ABS6D695</accession>
<comment type="subcellular location">
    <subcellularLocation>
        <location evidence="1">Cell membrane</location>
        <topology evidence="1">Multi-pass membrane protein</topology>
    </subcellularLocation>
</comment>
<feature type="domain" description="EamA" evidence="8">
    <location>
        <begin position="12"/>
        <end position="151"/>
    </location>
</feature>
<keyword evidence="10" id="KW-1185">Reference proteome</keyword>
<feature type="transmembrane region" description="Helical" evidence="7">
    <location>
        <begin position="226"/>
        <end position="246"/>
    </location>
</feature>
<keyword evidence="3" id="KW-1003">Cell membrane</keyword>
<evidence type="ECO:0000313" key="10">
    <source>
        <dbReference type="Proteomes" id="UP000723714"/>
    </source>
</evidence>
<feature type="transmembrane region" description="Helical" evidence="7">
    <location>
        <begin position="49"/>
        <end position="66"/>
    </location>
</feature>
<evidence type="ECO:0000256" key="7">
    <source>
        <dbReference type="SAM" id="Phobius"/>
    </source>
</evidence>
<keyword evidence="4 7" id="KW-0812">Transmembrane</keyword>
<proteinExistence type="inferred from homology"/>
<dbReference type="Proteomes" id="UP000723714">
    <property type="component" value="Unassembled WGS sequence"/>
</dbReference>
<feature type="transmembrane region" description="Helical" evidence="7">
    <location>
        <begin position="163"/>
        <end position="183"/>
    </location>
</feature>
<comment type="similarity">
    <text evidence="2">Belongs to the EamA transporter family.</text>
</comment>
<dbReference type="RefSeq" id="WP_216243250.1">
    <property type="nucleotide sequence ID" value="NZ_JABACJ020000015.1"/>
</dbReference>
<organism evidence="9 10">
    <name type="scientific">Faecalicatena faecalis</name>
    <dbReference type="NCBI Taxonomy" id="2726362"/>
    <lineage>
        <taxon>Bacteria</taxon>
        <taxon>Bacillati</taxon>
        <taxon>Bacillota</taxon>
        <taxon>Clostridia</taxon>
        <taxon>Lachnospirales</taxon>
        <taxon>Lachnospiraceae</taxon>
        <taxon>Faecalicatena</taxon>
    </lineage>
</organism>
<comment type="caution">
    <text evidence="9">The sequence shown here is derived from an EMBL/GenBank/DDBJ whole genome shotgun (WGS) entry which is preliminary data.</text>
</comment>
<evidence type="ECO:0000256" key="5">
    <source>
        <dbReference type="ARBA" id="ARBA00022989"/>
    </source>
</evidence>
<feature type="transmembrane region" description="Helical" evidence="7">
    <location>
        <begin position="281"/>
        <end position="300"/>
    </location>
</feature>
<evidence type="ECO:0000256" key="4">
    <source>
        <dbReference type="ARBA" id="ARBA00022692"/>
    </source>
</evidence>
<dbReference type="Pfam" id="PF00892">
    <property type="entry name" value="EamA"/>
    <property type="match status" value="2"/>
</dbReference>
<dbReference type="InterPro" id="IPR050638">
    <property type="entry name" value="AA-Vitamin_Transporters"/>
</dbReference>
<feature type="domain" description="EamA" evidence="8">
    <location>
        <begin position="165"/>
        <end position="298"/>
    </location>
</feature>
<keyword evidence="6 7" id="KW-0472">Membrane</keyword>
<gene>
    <name evidence="9" type="ORF">HGO97_015055</name>
</gene>
<evidence type="ECO:0000256" key="2">
    <source>
        <dbReference type="ARBA" id="ARBA00007362"/>
    </source>
</evidence>
<dbReference type="EMBL" id="JABACJ020000015">
    <property type="protein sequence ID" value="MBU3877127.1"/>
    <property type="molecule type" value="Genomic_DNA"/>
</dbReference>
<dbReference type="PANTHER" id="PTHR32322">
    <property type="entry name" value="INNER MEMBRANE TRANSPORTER"/>
    <property type="match status" value="1"/>
</dbReference>
<protein>
    <submittedName>
        <fullName evidence="9">DMT family transporter</fullName>
    </submittedName>
</protein>
<feature type="transmembrane region" description="Helical" evidence="7">
    <location>
        <begin position="195"/>
        <end position="214"/>
    </location>
</feature>
<evidence type="ECO:0000259" key="8">
    <source>
        <dbReference type="Pfam" id="PF00892"/>
    </source>
</evidence>
<name>A0ABS6D695_9FIRM</name>
<evidence type="ECO:0000313" key="9">
    <source>
        <dbReference type="EMBL" id="MBU3877127.1"/>
    </source>
</evidence>
<sequence length="310" mass="33539">MEKRLQKPAVVCLLALICCALWGSAFPCIKVGYEWFGIEGTGSQILFAGYRFFLAGVLTFIFGCILEKRFLTMKRSSIPYILRQGFLQTTVQYFFFYVGLANTTGTKGSIINASNAFVSIVAAHFMLKNEKMTWQKGIGCILGLAGVVVINLAPGAWGTGFSIQGEGMVLICTTAYGISTVVLKMISDLESPMTITSYQILFGSVLLIVIGLALDGHVEGFTLKSTLLLIYMALISTVAFSIWTILLKYNPVGKVAIYGFTIPVFGVALSAIFLGEEIFSLKNLTALILVSVGILIVNHVKGGTSVKENS</sequence>
<keyword evidence="5 7" id="KW-1133">Transmembrane helix</keyword>